<dbReference type="CDD" id="cd00057">
    <property type="entry name" value="FA58C"/>
    <property type="match status" value="1"/>
</dbReference>
<name>A0A6F9DK13_9ASCI</name>
<dbReference type="PANTHER" id="PTHR24543">
    <property type="entry name" value="MULTICOPPER OXIDASE-RELATED"/>
    <property type="match status" value="1"/>
</dbReference>
<dbReference type="Gene3D" id="2.60.120.260">
    <property type="entry name" value="Galactose-binding domain-like"/>
    <property type="match status" value="1"/>
</dbReference>
<dbReference type="PANTHER" id="PTHR24543:SF325">
    <property type="entry name" value="F5_8 TYPE C DOMAIN-CONTAINING PROTEIN"/>
    <property type="match status" value="1"/>
</dbReference>
<organism evidence="4">
    <name type="scientific">Phallusia mammillata</name>
    <dbReference type="NCBI Taxonomy" id="59560"/>
    <lineage>
        <taxon>Eukaryota</taxon>
        <taxon>Metazoa</taxon>
        <taxon>Chordata</taxon>
        <taxon>Tunicata</taxon>
        <taxon>Ascidiacea</taxon>
        <taxon>Phlebobranchia</taxon>
        <taxon>Ascidiidae</taxon>
        <taxon>Phallusia</taxon>
    </lineage>
</organism>
<protein>
    <submittedName>
        <fullName evidence="4">Lactadherin-like</fullName>
    </submittedName>
</protein>
<dbReference type="PROSITE" id="PS50022">
    <property type="entry name" value="FA58C_3"/>
    <property type="match status" value="1"/>
</dbReference>
<dbReference type="InterPro" id="IPR000421">
    <property type="entry name" value="FA58C"/>
</dbReference>
<evidence type="ECO:0000259" key="3">
    <source>
        <dbReference type="PROSITE" id="PS50022"/>
    </source>
</evidence>
<comment type="similarity">
    <text evidence="1">Belongs to the neurexin family.</text>
</comment>
<dbReference type="Pfam" id="PF00754">
    <property type="entry name" value="F5_F8_type_C"/>
    <property type="match status" value="1"/>
</dbReference>
<evidence type="ECO:0000256" key="2">
    <source>
        <dbReference type="SAM" id="SignalP"/>
    </source>
</evidence>
<dbReference type="PROSITE" id="PS01285">
    <property type="entry name" value="FA58C_1"/>
    <property type="match status" value="1"/>
</dbReference>
<gene>
    <name evidence="4" type="primary">Mfge8-008</name>
</gene>
<feature type="signal peptide" evidence="2">
    <location>
        <begin position="1"/>
        <end position="20"/>
    </location>
</feature>
<dbReference type="AlphaFoldDB" id="A0A6F9DK13"/>
<evidence type="ECO:0000313" key="4">
    <source>
        <dbReference type="EMBL" id="CAB3263787.1"/>
    </source>
</evidence>
<reference evidence="4" key="1">
    <citation type="submission" date="2020-04" db="EMBL/GenBank/DDBJ databases">
        <authorList>
            <person name="Neveu A P."/>
        </authorList>
    </citation>
    <scope>NUCLEOTIDE SEQUENCE</scope>
    <source>
        <tissue evidence="4">Whole embryo</tissue>
    </source>
</reference>
<dbReference type="InterPro" id="IPR008979">
    <property type="entry name" value="Galactose-bd-like_sf"/>
</dbReference>
<proteinExistence type="evidence at transcript level"/>
<feature type="domain" description="F5/8 type C" evidence="3">
    <location>
        <begin position="50"/>
        <end position="207"/>
    </location>
</feature>
<dbReference type="SMART" id="SM00231">
    <property type="entry name" value="FA58C"/>
    <property type="match status" value="1"/>
</dbReference>
<keyword evidence="2" id="KW-0732">Signal</keyword>
<dbReference type="SUPFAM" id="SSF49785">
    <property type="entry name" value="Galactose-binding domain-like"/>
    <property type="match status" value="1"/>
</dbReference>
<dbReference type="EMBL" id="LR787925">
    <property type="protein sequence ID" value="CAB3263787.1"/>
    <property type="molecule type" value="mRNA"/>
</dbReference>
<sequence length="207" mass="23423">MLKEVIVLLAVIVLCSGCRSASKCCDRNDSGKVSTENKEFSKINIQANRDSLCKLGLKTHYIPDSAITASSYFRSDVEEAYSQKWGRLDQAYVPHVSVGSWAAATNNVNEWIQVTLENATTITGVITQGRANLKEWVREFKVSYFDSDHTWKNVNDSSGTTKLFSGNWDQKSPVTNMFHQPIVAHKLRIYPTKFNNHISLRHEYLTC</sequence>
<dbReference type="FunFam" id="2.60.120.260:FF:000016">
    <property type="entry name" value="Contactin-associated protein-like 4 isoform 1"/>
    <property type="match status" value="1"/>
</dbReference>
<accession>A0A6F9DK13</accession>
<evidence type="ECO:0000256" key="1">
    <source>
        <dbReference type="ARBA" id="ARBA00010241"/>
    </source>
</evidence>
<feature type="chain" id="PRO_5026286336" evidence="2">
    <location>
        <begin position="21"/>
        <end position="207"/>
    </location>
</feature>